<dbReference type="KEGG" id="ccot:CCAX7_64180"/>
<reference evidence="1 2" key="1">
    <citation type="journal article" date="2019" name="Int. J. Syst. Evol. Microbiol.">
        <title>Capsulimonas corticalis gen. nov., sp. nov., an aerobic capsulated bacterium, of a novel bacterial order, Capsulimonadales ord. nov., of the class Armatimonadia of the phylum Armatimonadetes.</title>
        <authorList>
            <person name="Li J."/>
            <person name="Kudo C."/>
            <person name="Tonouchi A."/>
        </authorList>
    </citation>
    <scope>NUCLEOTIDE SEQUENCE [LARGE SCALE GENOMIC DNA]</scope>
    <source>
        <strain evidence="1 2">AX-7</strain>
    </source>
</reference>
<dbReference type="EMBL" id="AP025739">
    <property type="protein sequence ID" value="BDI34367.1"/>
    <property type="molecule type" value="Genomic_DNA"/>
</dbReference>
<dbReference type="Pfam" id="PF00903">
    <property type="entry name" value="Glyoxalase"/>
    <property type="match status" value="1"/>
</dbReference>
<dbReference type="Gene3D" id="3.10.180.10">
    <property type="entry name" value="2,3-Dihydroxybiphenyl 1,2-Dioxygenase, domain 1"/>
    <property type="match status" value="1"/>
</dbReference>
<gene>
    <name evidence="1" type="ORF">CCAX7_64180</name>
</gene>
<dbReference type="InterPro" id="IPR037523">
    <property type="entry name" value="VOC_core"/>
</dbReference>
<dbReference type="InterPro" id="IPR029068">
    <property type="entry name" value="Glyas_Bleomycin-R_OHBP_Dase"/>
</dbReference>
<proteinExistence type="predicted"/>
<evidence type="ECO:0000313" key="1">
    <source>
        <dbReference type="EMBL" id="BDI34367.1"/>
    </source>
</evidence>
<sequence>MTTYEHQLDHVAVPSRDIAASVRWYVEKFGAEVLYQDGTWAFLKLGQGKLALVTPSQHPPHVAVRVGAEALREHALAAGKPVDQHRDGTAGIYIDDPDGNQVELIYYPADRTIYDKPLE</sequence>
<dbReference type="CDD" id="cd06587">
    <property type="entry name" value="VOC"/>
    <property type="match status" value="1"/>
</dbReference>
<accession>A0A402CQY2</accession>
<dbReference type="AlphaFoldDB" id="A0A402CQY2"/>
<dbReference type="RefSeq" id="WP_119319737.1">
    <property type="nucleotide sequence ID" value="NZ_AP025739.1"/>
</dbReference>
<dbReference type="OrthoDB" id="9804944at2"/>
<organism evidence="1 2">
    <name type="scientific">Capsulimonas corticalis</name>
    <dbReference type="NCBI Taxonomy" id="2219043"/>
    <lineage>
        <taxon>Bacteria</taxon>
        <taxon>Bacillati</taxon>
        <taxon>Armatimonadota</taxon>
        <taxon>Armatimonadia</taxon>
        <taxon>Capsulimonadales</taxon>
        <taxon>Capsulimonadaceae</taxon>
        <taxon>Capsulimonas</taxon>
    </lineage>
</organism>
<name>A0A402CQY2_9BACT</name>
<dbReference type="InterPro" id="IPR004360">
    <property type="entry name" value="Glyas_Fos-R_dOase_dom"/>
</dbReference>
<protein>
    <submittedName>
        <fullName evidence="1">Lactoylglutathione lyase</fullName>
    </submittedName>
</protein>
<dbReference type="PROSITE" id="PS51819">
    <property type="entry name" value="VOC"/>
    <property type="match status" value="1"/>
</dbReference>
<dbReference type="SUPFAM" id="SSF54593">
    <property type="entry name" value="Glyoxalase/Bleomycin resistance protein/Dihydroxybiphenyl dioxygenase"/>
    <property type="match status" value="1"/>
</dbReference>
<evidence type="ECO:0000313" key="2">
    <source>
        <dbReference type="Proteomes" id="UP000287394"/>
    </source>
</evidence>
<keyword evidence="2" id="KW-1185">Reference proteome</keyword>
<keyword evidence="1" id="KW-0456">Lyase</keyword>
<dbReference type="GO" id="GO:0016829">
    <property type="term" value="F:lyase activity"/>
    <property type="evidence" value="ECO:0007669"/>
    <property type="project" value="UniProtKB-KW"/>
</dbReference>
<dbReference type="Proteomes" id="UP000287394">
    <property type="component" value="Chromosome"/>
</dbReference>